<dbReference type="Proteomes" id="UP000694240">
    <property type="component" value="Chromosome 7"/>
</dbReference>
<evidence type="ECO:0000259" key="1">
    <source>
        <dbReference type="Pfam" id="PF03478"/>
    </source>
</evidence>
<keyword evidence="3" id="KW-1185">Reference proteome</keyword>
<dbReference type="InterPro" id="IPR005174">
    <property type="entry name" value="KIB1-4_b-propeller"/>
</dbReference>
<proteinExistence type="predicted"/>
<comment type="caution">
    <text evidence="2">The sequence shown here is derived from an EMBL/GenBank/DDBJ whole genome shotgun (WGS) entry which is preliminary data.</text>
</comment>
<protein>
    <submittedName>
        <fullName evidence="2">F-box-like domain superfamily</fullName>
    </submittedName>
</protein>
<name>A0A8T2BI67_9BRAS</name>
<accession>A0A8T2BI67</accession>
<dbReference type="InterPro" id="IPR051304">
    <property type="entry name" value="SCF_F-box_domain"/>
</dbReference>
<dbReference type="PANTHER" id="PTHR47123:SF25">
    <property type="entry name" value="F-BOX PROTEIN"/>
    <property type="match status" value="1"/>
</dbReference>
<dbReference type="PANTHER" id="PTHR47123">
    <property type="entry name" value="F-BOX PROTEIN SKIP23"/>
    <property type="match status" value="1"/>
</dbReference>
<evidence type="ECO:0000313" key="2">
    <source>
        <dbReference type="EMBL" id="KAG7585919.1"/>
    </source>
</evidence>
<dbReference type="EMBL" id="JAEFBK010000007">
    <property type="protein sequence ID" value="KAG7585919.1"/>
    <property type="molecule type" value="Genomic_DNA"/>
</dbReference>
<dbReference type="Pfam" id="PF03478">
    <property type="entry name" value="Beta-prop_KIB1-4"/>
    <property type="match status" value="1"/>
</dbReference>
<reference evidence="2 3" key="1">
    <citation type="submission" date="2020-12" db="EMBL/GenBank/DDBJ databases">
        <title>Concerted genomic and epigenomic changes stabilize Arabidopsis allopolyploids.</title>
        <authorList>
            <person name="Chen Z."/>
        </authorList>
    </citation>
    <scope>NUCLEOTIDE SEQUENCE [LARGE SCALE GENOMIC DNA]</scope>
    <source>
        <strain evidence="2">Allo738</strain>
        <tissue evidence="2">Leaf</tissue>
    </source>
</reference>
<dbReference type="AlphaFoldDB" id="A0A8T2BI67"/>
<sequence length="374" mass="42606">MVDCDWSNLPEELLHFIAVRLLSVVELKRFSSICSSWRSSVSDVNRSNPFPSRPLVHFNPIAPSVTLISKNCYRCDPGAFLSRAIFFRVTLSSSSSKGWMIKSDVDINSGRFRLLNPLRRIPLCNSSESIDLLEFTVSEIREAYAVLEHAKGRLATRGFERSALVKVKEGEDHHHGVLGIGRNGKINYWYGNVLKELEKMGDHFSNIIVHKGVTYVLDSQGIVWLINSDLEISRFETSLDENITNSCWGDLRFVEGCGELYIVERLPKENHRKRKAGDLCHYSRTVGFKVYKMDEELGKWIEVKTLGDNAFVMATDTCFSVLAHEFYGCLPNSIYFTENKWPKVFELENGNGSIITRETESSKSSFEMFLPSFL</sequence>
<evidence type="ECO:0000313" key="3">
    <source>
        <dbReference type="Proteomes" id="UP000694240"/>
    </source>
</evidence>
<feature type="domain" description="KIB1-4 beta-propeller" evidence="1">
    <location>
        <begin position="93"/>
        <end position="342"/>
    </location>
</feature>
<organism evidence="2 3">
    <name type="scientific">Arabidopsis thaliana x Arabidopsis arenosa</name>
    <dbReference type="NCBI Taxonomy" id="1240361"/>
    <lineage>
        <taxon>Eukaryota</taxon>
        <taxon>Viridiplantae</taxon>
        <taxon>Streptophyta</taxon>
        <taxon>Embryophyta</taxon>
        <taxon>Tracheophyta</taxon>
        <taxon>Spermatophyta</taxon>
        <taxon>Magnoliopsida</taxon>
        <taxon>eudicotyledons</taxon>
        <taxon>Gunneridae</taxon>
        <taxon>Pentapetalae</taxon>
        <taxon>rosids</taxon>
        <taxon>malvids</taxon>
        <taxon>Brassicales</taxon>
        <taxon>Brassicaceae</taxon>
        <taxon>Camelineae</taxon>
        <taxon>Arabidopsis</taxon>
    </lineage>
</organism>
<gene>
    <name evidence="2" type="ORF">ISN45_Aa02g012680</name>
</gene>